<accession>J3KVB8</accession>
<dbReference type="HOGENOM" id="CLU_1139520_0_0_1"/>
<evidence type="ECO:0000256" key="1">
    <source>
        <dbReference type="SAM" id="MobiDB-lite"/>
    </source>
</evidence>
<reference evidence="2" key="1">
    <citation type="submission" date="2015-06" db="UniProtKB">
        <authorList>
            <consortium name="EnsemblPlants"/>
        </authorList>
    </citation>
    <scope>IDENTIFICATION</scope>
</reference>
<evidence type="ECO:0000313" key="2">
    <source>
        <dbReference type="EnsemblPlants" id="OB0140G10010.1"/>
    </source>
</evidence>
<keyword evidence="3" id="KW-1185">Reference proteome</keyword>
<feature type="region of interest" description="Disordered" evidence="1">
    <location>
        <begin position="62"/>
        <end position="100"/>
    </location>
</feature>
<name>J3KVB8_ORYBR</name>
<dbReference type="EnsemblPlants" id="OB0140G10010.1">
    <property type="protein sequence ID" value="OB0140G10010.1"/>
    <property type="gene ID" value="OB0140G10010"/>
</dbReference>
<dbReference type="Proteomes" id="UP000006038">
    <property type="component" value="Unassembled WGS sequence"/>
</dbReference>
<dbReference type="AlphaFoldDB" id="J3KVB8"/>
<feature type="compositionally biased region" description="Basic residues" evidence="1">
    <location>
        <begin position="27"/>
        <end position="37"/>
    </location>
</feature>
<feature type="region of interest" description="Disordered" evidence="1">
    <location>
        <begin position="26"/>
        <end position="45"/>
    </location>
</feature>
<dbReference type="Gramene" id="OB0140G10010.1">
    <property type="protein sequence ID" value="OB0140G10010.1"/>
    <property type="gene ID" value="OB0140G10010"/>
</dbReference>
<evidence type="ECO:0000313" key="3">
    <source>
        <dbReference type="Proteomes" id="UP000006038"/>
    </source>
</evidence>
<proteinExistence type="predicted"/>
<organism evidence="2">
    <name type="scientific">Oryza brachyantha</name>
    <name type="common">malo sina</name>
    <dbReference type="NCBI Taxonomy" id="4533"/>
    <lineage>
        <taxon>Eukaryota</taxon>
        <taxon>Viridiplantae</taxon>
        <taxon>Streptophyta</taxon>
        <taxon>Embryophyta</taxon>
        <taxon>Tracheophyta</taxon>
        <taxon>Spermatophyta</taxon>
        <taxon>Magnoliopsida</taxon>
        <taxon>Liliopsida</taxon>
        <taxon>Poales</taxon>
        <taxon>Poaceae</taxon>
        <taxon>BOP clade</taxon>
        <taxon>Oryzoideae</taxon>
        <taxon>Oryzeae</taxon>
        <taxon>Oryzinae</taxon>
        <taxon>Oryza</taxon>
    </lineage>
</organism>
<sequence length="244" mass="26988">MTMVRQAQVRGSGEAATRRSMIARAMQGRRQHQRHPVAKTSSDAARRGSLWRWQLWPEEGDDLGSLGPPVGFPRREEGGRSNSVRGGPPGKRGIGSAQGRERAYHAQKFLTRISELKCVLKIDVQDQPGYTKAVTSSAPNPCSCYFLYKIFSGLDLMPLWDKTKPSNDTKYTFSEVEVHAVAAKVVERLLSLRDGMIGGVDVGHLKTNILHVIIVQELVPRGTMSGGSLSRNMSFDKFDMSCQT</sequence>
<protein>
    <submittedName>
        <fullName evidence="2">Uncharacterized protein</fullName>
    </submittedName>
</protein>